<dbReference type="EMBL" id="UAUU01000002">
    <property type="protein sequence ID" value="SPZ83642.1"/>
    <property type="molecule type" value="Genomic_DNA"/>
</dbReference>
<evidence type="ECO:0000313" key="3">
    <source>
        <dbReference type="Proteomes" id="UP000251241"/>
    </source>
</evidence>
<protein>
    <submittedName>
        <fullName evidence="2">Uncharacterized protein</fullName>
    </submittedName>
</protein>
<sequence length="90" mass="10709">MSLNELTFYLAVATLGISLLLLHRYIAVKRALRTDIEIYLWDNDYTLLRYDYKFKGRKDSFQYKPYLEHGYKSGCIFLDLYVEDSKGHKS</sequence>
<organism evidence="2 3">
    <name type="scientific">Sphingobacterium multivorum</name>
    <dbReference type="NCBI Taxonomy" id="28454"/>
    <lineage>
        <taxon>Bacteria</taxon>
        <taxon>Pseudomonadati</taxon>
        <taxon>Bacteroidota</taxon>
        <taxon>Sphingobacteriia</taxon>
        <taxon>Sphingobacteriales</taxon>
        <taxon>Sphingobacteriaceae</taxon>
        <taxon>Sphingobacterium</taxon>
    </lineage>
</organism>
<feature type="transmembrane region" description="Helical" evidence="1">
    <location>
        <begin position="6"/>
        <end position="26"/>
    </location>
</feature>
<keyword evidence="1" id="KW-0812">Transmembrane</keyword>
<name>A0A2X2IMW3_SPHMU</name>
<proteinExistence type="predicted"/>
<dbReference type="Proteomes" id="UP000251241">
    <property type="component" value="Unassembled WGS sequence"/>
</dbReference>
<keyword evidence="1" id="KW-0472">Membrane</keyword>
<gene>
    <name evidence="2" type="ORF">NCTC11343_00161</name>
</gene>
<dbReference type="RefSeq" id="WP_112373536.1">
    <property type="nucleotide sequence ID" value="NZ_UAUU01000002.1"/>
</dbReference>
<keyword evidence="1" id="KW-1133">Transmembrane helix</keyword>
<evidence type="ECO:0000256" key="1">
    <source>
        <dbReference type="SAM" id="Phobius"/>
    </source>
</evidence>
<reference evidence="2 3" key="1">
    <citation type="submission" date="2018-06" db="EMBL/GenBank/DDBJ databases">
        <authorList>
            <consortium name="Pathogen Informatics"/>
            <person name="Doyle S."/>
        </authorList>
    </citation>
    <scope>NUCLEOTIDE SEQUENCE [LARGE SCALE GENOMIC DNA]</scope>
    <source>
        <strain evidence="2 3">NCTC11343</strain>
    </source>
</reference>
<accession>A0A2X2IMW3</accession>
<evidence type="ECO:0000313" key="2">
    <source>
        <dbReference type="EMBL" id="SPZ83642.1"/>
    </source>
</evidence>
<dbReference type="AlphaFoldDB" id="A0A2X2IMW3"/>